<feature type="compositionally biased region" description="Basic and acidic residues" evidence="5">
    <location>
        <begin position="325"/>
        <end position="373"/>
    </location>
</feature>
<keyword evidence="1" id="KW-0479">Metal-binding</keyword>
<organism evidence="7 8">
    <name type="scientific">Lophium mytilinum</name>
    <dbReference type="NCBI Taxonomy" id="390894"/>
    <lineage>
        <taxon>Eukaryota</taxon>
        <taxon>Fungi</taxon>
        <taxon>Dikarya</taxon>
        <taxon>Ascomycota</taxon>
        <taxon>Pezizomycotina</taxon>
        <taxon>Dothideomycetes</taxon>
        <taxon>Pleosporomycetidae</taxon>
        <taxon>Mytilinidiales</taxon>
        <taxon>Mytilinidiaceae</taxon>
        <taxon>Lophium</taxon>
    </lineage>
</organism>
<protein>
    <recommendedName>
        <fullName evidence="6">PHD-type domain-containing protein</fullName>
    </recommendedName>
</protein>
<dbReference type="Pfam" id="PF00628">
    <property type="entry name" value="PHD"/>
    <property type="match status" value="1"/>
</dbReference>
<feature type="region of interest" description="Disordered" evidence="5">
    <location>
        <begin position="1"/>
        <end position="22"/>
    </location>
</feature>
<feature type="compositionally biased region" description="Polar residues" evidence="5">
    <location>
        <begin position="720"/>
        <end position="729"/>
    </location>
</feature>
<dbReference type="InterPro" id="IPR011011">
    <property type="entry name" value="Znf_FYVE_PHD"/>
</dbReference>
<feature type="region of interest" description="Disordered" evidence="5">
    <location>
        <begin position="318"/>
        <end position="373"/>
    </location>
</feature>
<dbReference type="InterPro" id="IPR019787">
    <property type="entry name" value="Znf_PHD-finger"/>
</dbReference>
<evidence type="ECO:0000313" key="8">
    <source>
        <dbReference type="Proteomes" id="UP000799750"/>
    </source>
</evidence>
<accession>A0A6A6QU50</accession>
<evidence type="ECO:0000256" key="2">
    <source>
        <dbReference type="ARBA" id="ARBA00022771"/>
    </source>
</evidence>
<feature type="compositionally biased region" description="Polar residues" evidence="5">
    <location>
        <begin position="630"/>
        <end position="666"/>
    </location>
</feature>
<evidence type="ECO:0000313" key="7">
    <source>
        <dbReference type="EMBL" id="KAF2496038.1"/>
    </source>
</evidence>
<evidence type="ECO:0000256" key="3">
    <source>
        <dbReference type="ARBA" id="ARBA00022833"/>
    </source>
</evidence>
<name>A0A6A6QU50_9PEZI</name>
<feature type="compositionally biased region" description="Basic residues" evidence="5">
    <location>
        <begin position="198"/>
        <end position="218"/>
    </location>
</feature>
<dbReference type="SMART" id="SM00249">
    <property type="entry name" value="PHD"/>
    <property type="match status" value="1"/>
</dbReference>
<feature type="compositionally biased region" description="Basic and acidic residues" evidence="5">
    <location>
        <begin position="8"/>
        <end position="18"/>
    </location>
</feature>
<dbReference type="OrthoDB" id="303107at2759"/>
<dbReference type="EMBL" id="MU004188">
    <property type="protein sequence ID" value="KAF2496038.1"/>
    <property type="molecule type" value="Genomic_DNA"/>
</dbReference>
<feature type="region of interest" description="Disordered" evidence="5">
    <location>
        <begin position="548"/>
        <end position="811"/>
    </location>
</feature>
<evidence type="ECO:0000256" key="4">
    <source>
        <dbReference type="PROSITE-ProRule" id="PRU00146"/>
    </source>
</evidence>
<evidence type="ECO:0000259" key="6">
    <source>
        <dbReference type="PROSITE" id="PS50016"/>
    </source>
</evidence>
<feature type="domain" description="PHD-type" evidence="6">
    <location>
        <begin position="431"/>
        <end position="487"/>
    </location>
</feature>
<dbReference type="PROSITE" id="PS01359">
    <property type="entry name" value="ZF_PHD_1"/>
    <property type="match status" value="1"/>
</dbReference>
<feature type="compositionally biased region" description="Polar residues" evidence="5">
    <location>
        <begin position="590"/>
        <end position="618"/>
    </location>
</feature>
<feature type="compositionally biased region" description="Acidic residues" evidence="5">
    <location>
        <begin position="222"/>
        <end position="244"/>
    </location>
</feature>
<feature type="compositionally biased region" description="Polar residues" evidence="5">
    <location>
        <begin position="674"/>
        <end position="683"/>
    </location>
</feature>
<dbReference type="InterPro" id="IPR028938">
    <property type="entry name" value="Rsf1-like"/>
</dbReference>
<evidence type="ECO:0000256" key="5">
    <source>
        <dbReference type="SAM" id="MobiDB-lite"/>
    </source>
</evidence>
<dbReference type="InterPro" id="IPR019786">
    <property type="entry name" value="Zinc_finger_PHD-type_CS"/>
</dbReference>
<feature type="region of interest" description="Disordered" evidence="5">
    <location>
        <begin position="492"/>
        <end position="535"/>
    </location>
</feature>
<reference evidence="7" key="1">
    <citation type="journal article" date="2020" name="Stud. Mycol.">
        <title>101 Dothideomycetes genomes: a test case for predicting lifestyles and emergence of pathogens.</title>
        <authorList>
            <person name="Haridas S."/>
            <person name="Albert R."/>
            <person name="Binder M."/>
            <person name="Bloem J."/>
            <person name="Labutti K."/>
            <person name="Salamov A."/>
            <person name="Andreopoulos B."/>
            <person name="Baker S."/>
            <person name="Barry K."/>
            <person name="Bills G."/>
            <person name="Bluhm B."/>
            <person name="Cannon C."/>
            <person name="Castanera R."/>
            <person name="Culley D."/>
            <person name="Daum C."/>
            <person name="Ezra D."/>
            <person name="Gonzalez J."/>
            <person name="Henrissat B."/>
            <person name="Kuo A."/>
            <person name="Liang C."/>
            <person name="Lipzen A."/>
            <person name="Lutzoni F."/>
            <person name="Magnuson J."/>
            <person name="Mondo S."/>
            <person name="Nolan M."/>
            <person name="Ohm R."/>
            <person name="Pangilinan J."/>
            <person name="Park H.-J."/>
            <person name="Ramirez L."/>
            <person name="Alfaro M."/>
            <person name="Sun H."/>
            <person name="Tritt A."/>
            <person name="Yoshinaga Y."/>
            <person name="Zwiers L.-H."/>
            <person name="Turgeon B."/>
            <person name="Goodwin S."/>
            <person name="Spatafora J."/>
            <person name="Crous P."/>
            <person name="Grigoriev I."/>
        </authorList>
    </citation>
    <scope>NUCLEOTIDE SEQUENCE</scope>
    <source>
        <strain evidence="7">CBS 269.34</strain>
    </source>
</reference>
<dbReference type="PANTHER" id="PTHR14296:SF3">
    <property type="entry name" value="DIKAR, ISOFORM F"/>
    <property type="match status" value="1"/>
</dbReference>
<keyword evidence="2 4" id="KW-0863">Zinc-finger</keyword>
<proteinExistence type="predicted"/>
<dbReference type="Proteomes" id="UP000799750">
    <property type="component" value="Unassembled WGS sequence"/>
</dbReference>
<dbReference type="PANTHER" id="PTHR14296">
    <property type="entry name" value="REMODELING AND SPACING FACTOR 1"/>
    <property type="match status" value="1"/>
</dbReference>
<dbReference type="AlphaFoldDB" id="A0A6A6QU50"/>
<dbReference type="SUPFAM" id="SSF57903">
    <property type="entry name" value="FYVE/PHD zinc finger"/>
    <property type="match status" value="1"/>
</dbReference>
<evidence type="ECO:0000256" key="1">
    <source>
        <dbReference type="ARBA" id="ARBA00022723"/>
    </source>
</evidence>
<keyword evidence="8" id="KW-1185">Reference proteome</keyword>
<dbReference type="InterPro" id="IPR013083">
    <property type="entry name" value="Znf_RING/FYVE/PHD"/>
</dbReference>
<keyword evidence="3" id="KW-0862">Zinc</keyword>
<dbReference type="PROSITE" id="PS50016">
    <property type="entry name" value="ZF_PHD_2"/>
    <property type="match status" value="1"/>
</dbReference>
<feature type="compositionally biased region" description="Polar residues" evidence="5">
    <location>
        <begin position="503"/>
        <end position="524"/>
    </location>
</feature>
<dbReference type="GO" id="GO:0031213">
    <property type="term" value="C:RSF complex"/>
    <property type="evidence" value="ECO:0007669"/>
    <property type="project" value="InterPro"/>
</dbReference>
<dbReference type="Gene3D" id="3.30.40.10">
    <property type="entry name" value="Zinc/RING finger domain, C3HC4 (zinc finger)"/>
    <property type="match status" value="1"/>
</dbReference>
<dbReference type="GO" id="GO:0006355">
    <property type="term" value="P:regulation of DNA-templated transcription"/>
    <property type="evidence" value="ECO:0007669"/>
    <property type="project" value="InterPro"/>
</dbReference>
<sequence>MVSRKRGRGEMEAEEPSKEPPSMLDRLRNMWEFANLMQYIFLFGKAVKIDENITIETLETECLRPQPSQVLAHIGLSLLKFVSSNKGLTPDNFDEFTYRQYKQKAPHRNPFGTPEELTTNFENFDVFTKIRVLQQLSVWTLHNADRIRERIGATDAEQANWRMEPFGWDSEDRTYFVFDDDRLYRRTDPPPPPPPSKAKPKAKAKKSKGTRGSKRRKLSTPEPEEVEEQEDETITEVQEPEDDGFGGMKWECLCINMADYQEFMESIRRSRDPNEKAMYQSLQDDVLPIMERKVEEQQREEVKRQKELEILSKLAVAKRSSRISAKTDARKKEEDAAEAERKRQADLVMAKKEQEKQRKMEEARESRMMTREQRLKEREVKRILHEEELKKLEEDSLKLETNEARLSERHLKNEMERNKKELEKLEEDDWVFDCSVCGLHGENLDDGAHSVSCEKCKVWQHTKCLKLTVAQVESPDFIFICKDCKRKAEDANKPKLPPLRFRLSSSASPKTAGTSDPANISHTNGGPPFGTPQFSPRQLAAVQIPSPRVIGESPRPSQPFVNGPSLSPRGQAQGPPGIHRSEAAYGGAQNGLNGASRPSPNQQGYSLYNGLANSSPPQWQAPRQPDAFAYNNQPRAIPQFNGSPYATPNSSFRSIAQDPFTNSFSQPGPPSANGGANNASPMKQQPPISPHQSNGRPVSMSFTQSPSASFPPSSAQRPSYSPTKHSSPLPNSPMPANIPSSPAQILPDSAAGISPEKHDFTRPLSSHSISETPILPPIKALSPRTSPQIMSPPTKKMTPERPHSNGFGDVY</sequence>
<feature type="compositionally biased region" description="Low complexity" evidence="5">
    <location>
        <begin position="701"/>
        <end position="719"/>
    </location>
</feature>
<dbReference type="InterPro" id="IPR001965">
    <property type="entry name" value="Znf_PHD"/>
</dbReference>
<gene>
    <name evidence="7" type="ORF">BU16DRAFT_485444</name>
</gene>
<dbReference type="GO" id="GO:0008270">
    <property type="term" value="F:zinc ion binding"/>
    <property type="evidence" value="ECO:0007669"/>
    <property type="project" value="UniProtKB-KW"/>
</dbReference>
<feature type="region of interest" description="Disordered" evidence="5">
    <location>
        <begin position="183"/>
        <end position="245"/>
    </location>
</feature>